<evidence type="ECO:0000256" key="6">
    <source>
        <dbReference type="SAM" id="MobiDB-lite"/>
    </source>
</evidence>
<proteinExistence type="evidence at transcript level"/>
<keyword evidence="2 5" id="KW-0863">Zinc-finger</keyword>
<sequence length="376" mass="39199">MQGGGTVGAPFFLAPFPFAPPSQKVWPFFREGFPFPSPRARAGMQAAAAAEGRSRGSPSTMDRPDERAKKARLELDLPNGGPVKQELVAHEAAAGGAGAIVAAEARSPRAELAVRIDMCVLHCPLCQLPFKPPVFQCKRGHLACGGCVARLPCGQCKACADGDGFFDPCPALDAVVSSTRVGCPNAGCHRYVTYHEADEHQRACPHAPCRCAEPGCAFVGAAPDLAFHLNAAHSVPVRSVQYGKVSRFQVPVSTPRMLLVGEDDGRVFLLTAGALGAAATAVSVVCARGSAATKPRFTCKMWVNLTASAAANGGKADIALVEMQVRSSTCPGNVVAAAEPTFLAVTPAYLVPGADGAAPMEMPLNVRIDKALPWSD</sequence>
<dbReference type="InterPro" id="IPR044286">
    <property type="entry name" value="SINL_plant"/>
</dbReference>
<dbReference type="EMBL" id="AK376799">
    <property type="protein sequence ID" value="BAK07993.1"/>
    <property type="molecule type" value="mRNA"/>
</dbReference>
<dbReference type="PANTHER" id="PTHR46632">
    <property type="entry name" value="E3 UBIQUITIN-PROTEIN LIGASE SINA-LIKE 4"/>
    <property type="match status" value="1"/>
</dbReference>
<evidence type="ECO:0000259" key="7">
    <source>
        <dbReference type="PROSITE" id="PS51081"/>
    </source>
</evidence>
<evidence type="ECO:0000256" key="3">
    <source>
        <dbReference type="ARBA" id="ARBA00022833"/>
    </source>
</evidence>
<evidence type="ECO:0000256" key="5">
    <source>
        <dbReference type="PROSITE-ProRule" id="PRU00455"/>
    </source>
</evidence>
<dbReference type="GO" id="GO:0008270">
    <property type="term" value="F:zinc ion binding"/>
    <property type="evidence" value="ECO:0007669"/>
    <property type="project" value="UniProtKB-KW"/>
</dbReference>
<dbReference type="SUPFAM" id="SSF49599">
    <property type="entry name" value="TRAF domain-like"/>
    <property type="match status" value="1"/>
</dbReference>
<dbReference type="AlphaFoldDB" id="F2EKX1"/>
<evidence type="ECO:0000313" key="8">
    <source>
        <dbReference type="EMBL" id="BAK07993.1"/>
    </source>
</evidence>
<keyword evidence="1" id="KW-0479">Metal-binding</keyword>
<organism evidence="8">
    <name type="scientific">Hordeum vulgare subsp. vulgare</name>
    <name type="common">Domesticated barley</name>
    <dbReference type="NCBI Taxonomy" id="112509"/>
    <lineage>
        <taxon>Eukaryota</taxon>
        <taxon>Viridiplantae</taxon>
        <taxon>Streptophyta</taxon>
        <taxon>Embryophyta</taxon>
        <taxon>Tracheophyta</taxon>
        <taxon>Spermatophyta</taxon>
        <taxon>Magnoliopsida</taxon>
        <taxon>Liliopsida</taxon>
        <taxon>Poales</taxon>
        <taxon>Poaceae</taxon>
        <taxon>BOP clade</taxon>
        <taxon>Pooideae</taxon>
        <taxon>Triticodae</taxon>
        <taxon>Triticeae</taxon>
        <taxon>Hordeinae</taxon>
        <taxon>Hordeum</taxon>
    </lineage>
</organism>
<dbReference type="PANTHER" id="PTHR46632:SF38">
    <property type="entry name" value="SIAH-TYPE DOMAIN-CONTAINING PROTEIN"/>
    <property type="match status" value="1"/>
</dbReference>
<name>F2EKX1_HORVV</name>
<dbReference type="InterPro" id="IPR013083">
    <property type="entry name" value="Znf_RING/FYVE/PHD"/>
</dbReference>
<dbReference type="InterPro" id="IPR013010">
    <property type="entry name" value="Znf_SIAH"/>
</dbReference>
<dbReference type="PROSITE" id="PS51081">
    <property type="entry name" value="ZF_SIAH"/>
    <property type="match status" value="1"/>
</dbReference>
<evidence type="ECO:0000256" key="1">
    <source>
        <dbReference type="ARBA" id="ARBA00022723"/>
    </source>
</evidence>
<comment type="function">
    <text evidence="4">E3 ubiquitin-protein ligase that mediates ubiquitination and subsequent proteasomal degradation of target proteins. E3 ubiquitin ligases accept ubiquitin from an E2 ubiquitin-conjugating enzyme in the form of a thioester and then directly transfers the ubiquitin to targeted substrates. It probably triggers the ubiquitin-mediated degradation of different substrates.</text>
</comment>
<reference evidence="8" key="1">
    <citation type="journal article" date="2011" name="Plant Physiol.">
        <title>Comprehensive sequence analysis of 24,783 barley full-length cDNAs derived from 12 clone libraries.</title>
        <authorList>
            <person name="Matsumoto T."/>
            <person name="Tanaka T."/>
            <person name="Sakai H."/>
            <person name="Amano N."/>
            <person name="Kanamori H."/>
            <person name="Kurita K."/>
            <person name="Kikuta A."/>
            <person name="Kamiya K."/>
            <person name="Yamamoto M."/>
            <person name="Ikawa H."/>
            <person name="Fujii N."/>
            <person name="Hori K."/>
            <person name="Itoh T."/>
            <person name="Sato K."/>
        </authorList>
    </citation>
    <scope>NUCLEOTIDE SEQUENCE</scope>
    <source>
        <tissue evidence="8">Flower</tissue>
    </source>
</reference>
<evidence type="ECO:0000256" key="2">
    <source>
        <dbReference type="ARBA" id="ARBA00022771"/>
    </source>
</evidence>
<keyword evidence="3" id="KW-0862">Zinc</keyword>
<feature type="compositionally biased region" description="Low complexity" evidence="6">
    <location>
        <begin position="41"/>
        <end position="59"/>
    </location>
</feature>
<feature type="domain" description="SIAH-type" evidence="7">
    <location>
        <begin position="178"/>
        <end position="234"/>
    </location>
</feature>
<protein>
    <submittedName>
        <fullName evidence="8">Predicted protein</fullName>
    </submittedName>
</protein>
<evidence type="ECO:0000256" key="4">
    <source>
        <dbReference type="ARBA" id="ARBA00024004"/>
    </source>
</evidence>
<dbReference type="Gene3D" id="3.30.40.10">
    <property type="entry name" value="Zinc/RING finger domain, C3HC4 (zinc finger)"/>
    <property type="match status" value="1"/>
</dbReference>
<feature type="region of interest" description="Disordered" evidence="6">
    <location>
        <begin position="41"/>
        <end position="68"/>
    </location>
</feature>
<accession>F2EKX1</accession>